<name>F4PE92_BATDJ</name>
<dbReference type="RefSeq" id="XP_006682827.1">
    <property type="nucleotide sequence ID" value="XM_006682764.1"/>
</dbReference>
<keyword evidence="1" id="KW-1133">Transmembrane helix</keyword>
<evidence type="ECO:0000256" key="1">
    <source>
        <dbReference type="SAM" id="Phobius"/>
    </source>
</evidence>
<evidence type="ECO:0000313" key="2">
    <source>
        <dbReference type="EMBL" id="EGF76518.1"/>
    </source>
</evidence>
<evidence type="ECO:0000313" key="3">
    <source>
        <dbReference type="Proteomes" id="UP000007241"/>
    </source>
</evidence>
<proteinExistence type="predicted"/>
<keyword evidence="3" id="KW-1185">Reference proteome</keyword>
<dbReference type="OrthoDB" id="2108027at2759"/>
<protein>
    <submittedName>
        <fullName evidence="2">Uncharacterized protein</fullName>
    </submittedName>
</protein>
<sequence>MIVQAIVLVAILSVLFIYLLKKVILPYLICTVVDKVSFDKELLIDSVHIKSVTDDGLQLSLSFRIPLRAFFFNIGIVSVQFTSPIRIIDTVKNNQWAVVLIDTPITLGGRFGSSATHWQVDLDPVDVLIADSINILKPIVRRVNMGGGKEIEGIIVRLEGCISIDFFGWLTVDHVALVKTVNVAKLQGGFYRDVSVMGVKGSARAIAIENQKAAKARLAVAENQKAAELISNHQSELVDSASLDQIQKPISSSLETPTQTLIDSQLDQSSISKHSTPALEDITAKPIKHNTVDSTSTPEVRVKQMELAQFITRNKNGIPTLNKTAIYKAVNEATNDALDQQGIRELFAIRHIHHHPVITHMRSINTGLNIQFDTIPSLTFKFSAIKFNVFFNGSKVANGVLRGVEMLDTRKDMQILLEIVPSVVSNTPIQGIATTAKGVLKGALKGAFNGFLFGDWGAEATVFSIAGIQVENEQGNTVPWISDLLSVMELEYDLDAVRKVGSSAMQATGTLKEVMLKMTAGVLEASGSIGSKCSLM</sequence>
<dbReference type="Proteomes" id="UP000007241">
    <property type="component" value="Unassembled WGS sequence"/>
</dbReference>
<organism evidence="2 3">
    <name type="scientific">Batrachochytrium dendrobatidis (strain JAM81 / FGSC 10211)</name>
    <name type="common">Frog chytrid fungus</name>
    <dbReference type="NCBI Taxonomy" id="684364"/>
    <lineage>
        <taxon>Eukaryota</taxon>
        <taxon>Fungi</taxon>
        <taxon>Fungi incertae sedis</taxon>
        <taxon>Chytridiomycota</taxon>
        <taxon>Chytridiomycota incertae sedis</taxon>
        <taxon>Chytridiomycetes</taxon>
        <taxon>Rhizophydiales</taxon>
        <taxon>Rhizophydiales incertae sedis</taxon>
        <taxon>Batrachochytrium</taxon>
    </lineage>
</organism>
<dbReference type="EMBL" id="GL882896">
    <property type="protein sequence ID" value="EGF76518.1"/>
    <property type="molecule type" value="Genomic_DNA"/>
</dbReference>
<accession>F4PE92</accession>
<dbReference type="GeneID" id="18239642"/>
<dbReference type="HOGENOM" id="CLU_508031_0_0_1"/>
<dbReference type="AlphaFoldDB" id="F4PE92"/>
<keyword evidence="1" id="KW-0472">Membrane</keyword>
<dbReference type="InParanoid" id="F4PE92"/>
<feature type="transmembrane region" description="Helical" evidence="1">
    <location>
        <begin position="7"/>
        <end position="29"/>
    </location>
</feature>
<keyword evidence="1" id="KW-0812">Transmembrane</keyword>
<gene>
    <name evidence="2" type="ORF">BATDEDRAFT_28475</name>
</gene>
<reference evidence="2 3" key="1">
    <citation type="submission" date="2009-12" db="EMBL/GenBank/DDBJ databases">
        <title>The draft genome of Batrachochytrium dendrobatidis.</title>
        <authorList>
            <consortium name="US DOE Joint Genome Institute (JGI-PGF)"/>
            <person name="Kuo A."/>
            <person name="Salamov A."/>
            <person name="Schmutz J."/>
            <person name="Lucas S."/>
            <person name="Pitluck S."/>
            <person name="Rosenblum E."/>
            <person name="Stajich J."/>
            <person name="Eisen M."/>
            <person name="Grigoriev I.V."/>
        </authorList>
    </citation>
    <scope>NUCLEOTIDE SEQUENCE [LARGE SCALE GENOMIC DNA]</scope>
    <source>
        <strain evidence="3">JAM81 / FGSC 10211</strain>
    </source>
</reference>